<gene>
    <name evidence="2" type="ORF">HaLaN_18123</name>
</gene>
<dbReference type="Proteomes" id="UP000485058">
    <property type="component" value="Unassembled WGS sequence"/>
</dbReference>
<proteinExistence type="predicted"/>
<keyword evidence="3" id="KW-1185">Reference proteome</keyword>
<feature type="region of interest" description="Disordered" evidence="1">
    <location>
        <begin position="17"/>
        <end position="43"/>
    </location>
</feature>
<protein>
    <submittedName>
        <fullName evidence="2">Uncharacterized protein</fullName>
    </submittedName>
</protein>
<dbReference type="EMBL" id="BLLF01001724">
    <property type="protein sequence ID" value="GFH20916.1"/>
    <property type="molecule type" value="Genomic_DNA"/>
</dbReference>
<dbReference type="AlphaFoldDB" id="A0A699ZPV6"/>
<evidence type="ECO:0000256" key="1">
    <source>
        <dbReference type="SAM" id="MobiDB-lite"/>
    </source>
</evidence>
<evidence type="ECO:0000313" key="2">
    <source>
        <dbReference type="EMBL" id="GFH20916.1"/>
    </source>
</evidence>
<accession>A0A699ZPV6</accession>
<organism evidence="2 3">
    <name type="scientific">Haematococcus lacustris</name>
    <name type="common">Green alga</name>
    <name type="synonym">Haematococcus pluvialis</name>
    <dbReference type="NCBI Taxonomy" id="44745"/>
    <lineage>
        <taxon>Eukaryota</taxon>
        <taxon>Viridiplantae</taxon>
        <taxon>Chlorophyta</taxon>
        <taxon>core chlorophytes</taxon>
        <taxon>Chlorophyceae</taxon>
        <taxon>CS clade</taxon>
        <taxon>Chlamydomonadales</taxon>
        <taxon>Haematococcaceae</taxon>
        <taxon>Haematococcus</taxon>
    </lineage>
</organism>
<reference evidence="2 3" key="1">
    <citation type="submission" date="2020-02" db="EMBL/GenBank/DDBJ databases">
        <title>Draft genome sequence of Haematococcus lacustris strain NIES-144.</title>
        <authorList>
            <person name="Morimoto D."/>
            <person name="Nakagawa S."/>
            <person name="Yoshida T."/>
            <person name="Sawayama S."/>
        </authorList>
    </citation>
    <scope>NUCLEOTIDE SEQUENCE [LARGE SCALE GENOMIC DNA]</scope>
    <source>
        <strain evidence="2 3">NIES-144</strain>
    </source>
</reference>
<evidence type="ECO:0000313" key="3">
    <source>
        <dbReference type="Proteomes" id="UP000485058"/>
    </source>
</evidence>
<comment type="caution">
    <text evidence="2">The sequence shown here is derived from an EMBL/GenBank/DDBJ whole genome shotgun (WGS) entry which is preliminary data.</text>
</comment>
<sequence>MHKVKLMWSKLQNLLDKTGDMDGLDGGPGPPPPGSKGGKSRRASMIDLLNQGGKMGAVQAAAATGGARWVSMHWLQALALLRGEGQDGAAEQEAAEEAAGPVW</sequence>
<name>A0A699ZPV6_HAELA</name>